<evidence type="ECO:0000256" key="1">
    <source>
        <dbReference type="ARBA" id="ARBA00022729"/>
    </source>
</evidence>
<evidence type="ECO:0000259" key="3">
    <source>
        <dbReference type="Pfam" id="PF00954"/>
    </source>
</evidence>
<evidence type="ECO:0000256" key="2">
    <source>
        <dbReference type="ARBA" id="ARBA00023157"/>
    </source>
</evidence>
<protein>
    <recommendedName>
        <fullName evidence="3">S-locus glycoprotein domain-containing protein</fullName>
    </recommendedName>
</protein>
<sequence length="208" mass="23361">MDGEPKPMMELRGTMAVRGCGRRSKRGGNREAKPASFDKNPPFFITSQYVYCRIEFTKRHNGSRCDHKRSRNHGISKAAVQISSGGGRDGRPQWRSGPWNGLIFIGIQSSYLSFLDGFVDVTNDSAGTFYYTMPQWKIVNRVTLNSSGSLVETMWDFKNETWWAAPENECNIYGTCGPFGNCNVKDSPVCCCVEGFEPASREEWARGN</sequence>
<dbReference type="Pfam" id="PF00954">
    <property type="entry name" value="S_locus_glycop"/>
    <property type="match status" value="1"/>
</dbReference>
<dbReference type="EMBL" id="PNBA02000018">
    <property type="protein sequence ID" value="KAG6392270.1"/>
    <property type="molecule type" value="Genomic_DNA"/>
</dbReference>
<dbReference type="Proteomes" id="UP000298416">
    <property type="component" value="Unassembled WGS sequence"/>
</dbReference>
<keyword evidence="2" id="KW-1015">Disulfide bond</keyword>
<reference evidence="4" key="1">
    <citation type="submission" date="2018-01" db="EMBL/GenBank/DDBJ databases">
        <authorList>
            <person name="Mao J.F."/>
        </authorList>
    </citation>
    <scope>NUCLEOTIDE SEQUENCE</scope>
    <source>
        <strain evidence="4">Huo1</strain>
        <tissue evidence="4">Leaf</tissue>
    </source>
</reference>
<accession>A0A8X8WCU1</accession>
<dbReference type="PANTHER" id="PTHR32444:SF150">
    <property type="entry name" value="NON-SPECIFIC SERINE_THREONINE PROTEIN KINASE"/>
    <property type="match status" value="1"/>
</dbReference>
<feature type="domain" description="S-locus glycoprotein" evidence="3">
    <location>
        <begin position="94"/>
        <end position="199"/>
    </location>
</feature>
<name>A0A8X8WCU1_SALSN</name>
<keyword evidence="5" id="KW-1185">Reference proteome</keyword>
<dbReference type="InterPro" id="IPR000858">
    <property type="entry name" value="S_locus_glycoprot_dom"/>
</dbReference>
<evidence type="ECO:0000313" key="4">
    <source>
        <dbReference type="EMBL" id="KAG6392270.1"/>
    </source>
</evidence>
<reference evidence="4" key="2">
    <citation type="submission" date="2020-08" db="EMBL/GenBank/DDBJ databases">
        <title>Plant Genome Project.</title>
        <authorList>
            <person name="Zhang R.-G."/>
        </authorList>
    </citation>
    <scope>NUCLEOTIDE SEQUENCE</scope>
    <source>
        <strain evidence="4">Huo1</strain>
        <tissue evidence="4">Leaf</tissue>
    </source>
</reference>
<organism evidence="4">
    <name type="scientific">Salvia splendens</name>
    <name type="common">Scarlet sage</name>
    <dbReference type="NCBI Taxonomy" id="180675"/>
    <lineage>
        <taxon>Eukaryota</taxon>
        <taxon>Viridiplantae</taxon>
        <taxon>Streptophyta</taxon>
        <taxon>Embryophyta</taxon>
        <taxon>Tracheophyta</taxon>
        <taxon>Spermatophyta</taxon>
        <taxon>Magnoliopsida</taxon>
        <taxon>eudicotyledons</taxon>
        <taxon>Gunneridae</taxon>
        <taxon>Pentapetalae</taxon>
        <taxon>asterids</taxon>
        <taxon>lamiids</taxon>
        <taxon>Lamiales</taxon>
        <taxon>Lamiaceae</taxon>
        <taxon>Nepetoideae</taxon>
        <taxon>Mentheae</taxon>
        <taxon>Salviinae</taxon>
        <taxon>Salvia</taxon>
        <taxon>Salvia subgen. Calosphace</taxon>
        <taxon>core Calosphace</taxon>
    </lineage>
</organism>
<dbReference type="GO" id="GO:0048544">
    <property type="term" value="P:recognition of pollen"/>
    <property type="evidence" value="ECO:0007669"/>
    <property type="project" value="InterPro"/>
</dbReference>
<dbReference type="PANTHER" id="PTHR32444">
    <property type="entry name" value="BULB-TYPE LECTIN DOMAIN-CONTAINING PROTEIN"/>
    <property type="match status" value="1"/>
</dbReference>
<dbReference type="AlphaFoldDB" id="A0A8X8WCU1"/>
<gene>
    <name evidence="4" type="ORF">SASPL_146484</name>
</gene>
<keyword evidence="1" id="KW-0732">Signal</keyword>
<proteinExistence type="predicted"/>
<evidence type="ECO:0000313" key="5">
    <source>
        <dbReference type="Proteomes" id="UP000298416"/>
    </source>
</evidence>
<comment type="caution">
    <text evidence="4">The sequence shown here is derived from an EMBL/GenBank/DDBJ whole genome shotgun (WGS) entry which is preliminary data.</text>
</comment>